<evidence type="ECO:0000259" key="5">
    <source>
        <dbReference type="Pfam" id="PF13088"/>
    </source>
</evidence>
<evidence type="ECO:0000256" key="4">
    <source>
        <dbReference type="SAM" id="SignalP"/>
    </source>
</evidence>
<dbReference type="GO" id="GO:0006689">
    <property type="term" value="P:ganglioside catabolic process"/>
    <property type="evidence" value="ECO:0007669"/>
    <property type="project" value="TreeGrafter"/>
</dbReference>
<reference evidence="6" key="2">
    <citation type="journal article" date="2021" name="PeerJ">
        <title>Extensive microbial diversity within the chicken gut microbiome revealed by metagenomics and culture.</title>
        <authorList>
            <person name="Gilroy R."/>
            <person name="Ravi A."/>
            <person name="Getino M."/>
            <person name="Pursley I."/>
            <person name="Horton D.L."/>
            <person name="Alikhan N.F."/>
            <person name="Baker D."/>
            <person name="Gharbi K."/>
            <person name="Hall N."/>
            <person name="Watson M."/>
            <person name="Adriaenssens E.M."/>
            <person name="Foster-Nyarko E."/>
            <person name="Jarju S."/>
            <person name="Secka A."/>
            <person name="Antonio M."/>
            <person name="Oren A."/>
            <person name="Chaudhuri R.R."/>
            <person name="La Ragione R."/>
            <person name="Hildebrand F."/>
            <person name="Pallen M.J."/>
        </authorList>
    </citation>
    <scope>NUCLEOTIDE SEQUENCE</scope>
    <source>
        <strain evidence="6">CHK158-818</strain>
    </source>
</reference>
<comment type="catalytic activity">
    <reaction evidence="1">
        <text>Hydrolysis of alpha-(2-&gt;3)-, alpha-(2-&gt;6)-, alpha-(2-&gt;8)- glycosidic linkages of terminal sialic acid residues in oligosaccharides, glycoproteins, glycolipids, colominic acid and synthetic substrates.</text>
        <dbReference type="EC" id="3.2.1.18"/>
    </reaction>
</comment>
<feature type="domain" description="Sialidase" evidence="5">
    <location>
        <begin position="58"/>
        <end position="353"/>
    </location>
</feature>
<dbReference type="EMBL" id="DVNA01000169">
    <property type="protein sequence ID" value="HIU55632.1"/>
    <property type="molecule type" value="Genomic_DNA"/>
</dbReference>
<dbReference type="Pfam" id="PF13088">
    <property type="entry name" value="BNR_2"/>
    <property type="match status" value="1"/>
</dbReference>
<gene>
    <name evidence="6" type="ORF">IAB03_07510</name>
</gene>
<dbReference type="Proteomes" id="UP000824112">
    <property type="component" value="Unassembled WGS sequence"/>
</dbReference>
<feature type="signal peptide" evidence="4">
    <location>
        <begin position="1"/>
        <end position="22"/>
    </location>
</feature>
<organism evidence="6 7">
    <name type="scientific">Candidatus Gallibacteroides avistercoris</name>
    <dbReference type="NCBI Taxonomy" id="2840833"/>
    <lineage>
        <taxon>Bacteria</taxon>
        <taxon>Pseudomonadati</taxon>
        <taxon>Bacteroidota</taxon>
        <taxon>Bacteroidia</taxon>
        <taxon>Bacteroidales</taxon>
        <taxon>Bacteroidaceae</taxon>
        <taxon>Bacteroidaceae incertae sedis</taxon>
        <taxon>Candidatus Gallibacteroides</taxon>
    </lineage>
</organism>
<dbReference type="InterPro" id="IPR036278">
    <property type="entry name" value="Sialidase_sf"/>
</dbReference>
<dbReference type="SUPFAM" id="SSF50939">
    <property type="entry name" value="Sialidases"/>
    <property type="match status" value="1"/>
</dbReference>
<feature type="chain" id="PRO_5039393499" description="exo-alpha-sialidase" evidence="4">
    <location>
        <begin position="23"/>
        <end position="379"/>
    </location>
</feature>
<dbReference type="InterPro" id="IPR026856">
    <property type="entry name" value="Sialidase_fam"/>
</dbReference>
<evidence type="ECO:0000256" key="1">
    <source>
        <dbReference type="ARBA" id="ARBA00000427"/>
    </source>
</evidence>
<proteinExistence type="inferred from homology"/>
<dbReference type="PANTHER" id="PTHR10628">
    <property type="entry name" value="SIALIDASE"/>
    <property type="match status" value="1"/>
</dbReference>
<dbReference type="GO" id="GO:0016020">
    <property type="term" value="C:membrane"/>
    <property type="evidence" value="ECO:0007669"/>
    <property type="project" value="TreeGrafter"/>
</dbReference>
<dbReference type="InterPro" id="IPR011040">
    <property type="entry name" value="Sialidase"/>
</dbReference>
<dbReference type="GO" id="GO:0004308">
    <property type="term" value="F:exo-alpha-sialidase activity"/>
    <property type="evidence" value="ECO:0007669"/>
    <property type="project" value="UniProtKB-EC"/>
</dbReference>
<comment type="similarity">
    <text evidence="2">Belongs to the glycosyl hydrolase 33 family.</text>
</comment>
<sequence length="379" mass="42092">MKSLRSILLLCLLSIFSGTTFAQTGEESRELFSTPLFKRGDNGYFCFRIPAIIRTPGGALLAFAEARKNSCSDTGKIDLVVRRSDDNGKSWGEMRIVWSDNQNVCGNPAPVVEQQTGRILLLSTWNLGSDTEKEIVNGTSQDTRRVFVLYSDDDGQSWSRPREITSDVKASSWSWYATGPCHAIQLYQKPYKGRIVVPTNHSQGNKTYSQVIYSDDAGESWQLGGIVFQPGGNESTVTELRNGDLLLNMRCVNRKESRSRAYAISHDGGESWEPMQYAPDLIEPVCQGSILNYSRSGKPSRTLLFSNPSSETKRVNMTVKRSTDSGKSWEEAVSVHSGPSAYSDMAILPNGDVALLYECGKKSPYETITLTILPARYFK</sequence>
<evidence type="ECO:0000313" key="6">
    <source>
        <dbReference type="EMBL" id="HIU55632.1"/>
    </source>
</evidence>
<dbReference type="Gene3D" id="2.120.10.10">
    <property type="match status" value="1"/>
</dbReference>
<evidence type="ECO:0000256" key="2">
    <source>
        <dbReference type="ARBA" id="ARBA00009348"/>
    </source>
</evidence>
<dbReference type="GO" id="GO:0009313">
    <property type="term" value="P:oligosaccharide catabolic process"/>
    <property type="evidence" value="ECO:0007669"/>
    <property type="project" value="TreeGrafter"/>
</dbReference>
<dbReference type="AlphaFoldDB" id="A0A9D1M8V7"/>
<dbReference type="GO" id="GO:0005737">
    <property type="term" value="C:cytoplasm"/>
    <property type="evidence" value="ECO:0007669"/>
    <property type="project" value="TreeGrafter"/>
</dbReference>
<name>A0A9D1M8V7_9BACT</name>
<reference evidence="6" key="1">
    <citation type="submission" date="2020-10" db="EMBL/GenBank/DDBJ databases">
        <authorList>
            <person name="Gilroy R."/>
        </authorList>
    </citation>
    <scope>NUCLEOTIDE SEQUENCE</scope>
    <source>
        <strain evidence="6">CHK158-818</strain>
    </source>
</reference>
<evidence type="ECO:0000313" key="7">
    <source>
        <dbReference type="Proteomes" id="UP000824112"/>
    </source>
</evidence>
<dbReference type="PANTHER" id="PTHR10628:SF30">
    <property type="entry name" value="EXO-ALPHA-SIALIDASE"/>
    <property type="match status" value="1"/>
</dbReference>
<keyword evidence="4" id="KW-0732">Signal</keyword>
<comment type="caution">
    <text evidence="6">The sequence shown here is derived from an EMBL/GenBank/DDBJ whole genome shotgun (WGS) entry which is preliminary data.</text>
</comment>
<accession>A0A9D1M8V7</accession>
<dbReference type="EC" id="3.2.1.18" evidence="3"/>
<dbReference type="CDD" id="cd15482">
    <property type="entry name" value="Sialidase_non-viral"/>
    <property type="match status" value="1"/>
</dbReference>
<evidence type="ECO:0000256" key="3">
    <source>
        <dbReference type="ARBA" id="ARBA00012733"/>
    </source>
</evidence>
<protein>
    <recommendedName>
        <fullName evidence="3">exo-alpha-sialidase</fullName>
        <ecNumber evidence="3">3.2.1.18</ecNumber>
    </recommendedName>
</protein>